<dbReference type="Proteomes" id="UP000197058">
    <property type="component" value="Chromosome"/>
</dbReference>
<feature type="domain" description="Fido" evidence="3">
    <location>
        <begin position="148"/>
        <end position="298"/>
    </location>
</feature>
<organism evidence="4 5">
    <name type="scientific">Mammaliicoccus sciuri</name>
    <name type="common">Staphylococcus sciuri</name>
    <dbReference type="NCBI Taxonomy" id="1296"/>
    <lineage>
        <taxon>Bacteria</taxon>
        <taxon>Bacillati</taxon>
        <taxon>Bacillota</taxon>
        <taxon>Bacilli</taxon>
        <taxon>Bacillales</taxon>
        <taxon>Staphylococcaceae</taxon>
        <taxon>Mammaliicoccus</taxon>
    </lineage>
</organism>
<dbReference type="RefSeq" id="WP_058591407.1">
    <property type="nucleotide sequence ID" value="NZ_CP022046.2"/>
</dbReference>
<proteinExistence type="predicted"/>
<dbReference type="InterPro" id="IPR040198">
    <property type="entry name" value="Fido_containing"/>
</dbReference>
<dbReference type="Pfam" id="PF02661">
    <property type="entry name" value="Fic"/>
    <property type="match status" value="1"/>
</dbReference>
<dbReference type="PANTHER" id="PTHR13504">
    <property type="entry name" value="FIDO DOMAIN-CONTAINING PROTEIN DDB_G0283145"/>
    <property type="match status" value="1"/>
</dbReference>
<sequence>MKYKSLKTIFHMFGTDVMQEEYDMRIRHYSSYLLDINISPMQGEKQLLDIQYPLFYSINKSLFKQYERILLNSSKIKQLSANLPRIATHAYINKLLINELQSTNETENIKSTKKEIAEALNNTSKKDKRFTGLVTQYLMMKFGELDLNSVADFRKIYDEIISDEIKKDEHPDGKMFRASSIGVFDHSKNIWVHRSEYSESKVIELLTKLIDYIKSHESPELIKILASHYIFEYIHPFYDGNGRIGRYIIARKLNDLLDPYTALSFSYSVNINKSKYYKAFADTSNYFNKGELTNFIDDMLSILIEGQENIIDNFEENINIINKIQLALHNKHYDKYEYKILYILLQDKVFGSKYSRITLKELQKASGYSRGKINNVISSHEEKLIKIKSKPVIYEISDQFMYSLLSENISK</sequence>
<dbReference type="InterPro" id="IPR036597">
    <property type="entry name" value="Fido-like_dom_sf"/>
</dbReference>
<gene>
    <name evidence="4" type="ORF">CEP64_07015</name>
</gene>
<dbReference type="EMBL" id="CP022046">
    <property type="protein sequence ID" value="ASE34340.1"/>
    <property type="molecule type" value="Genomic_DNA"/>
</dbReference>
<keyword evidence="2" id="KW-0547">Nucleotide-binding</keyword>
<dbReference type="PROSITE" id="PS51459">
    <property type="entry name" value="FIDO"/>
    <property type="match status" value="1"/>
</dbReference>
<reference evidence="5" key="1">
    <citation type="submission" date="2017-06" db="EMBL/GenBank/DDBJ databases">
        <title>FDA dAtabase for Regulatory Grade micrObial Sequences (FDA-ARGOS): Supporting development and validation of Infectious Disease Dx tests.</title>
        <authorList>
            <person name="Goldberg B."/>
            <person name="Campos J."/>
            <person name="Tallon L."/>
            <person name="Sadzewicz L."/>
            <person name="Sengamalay N."/>
            <person name="Ott S."/>
            <person name="Godinez A."/>
            <person name="Nagaraj S."/>
            <person name="Vavikolanu K."/>
            <person name="Nadendla S."/>
            <person name="George J."/>
            <person name="Geyer C."/>
            <person name="Sichtig H."/>
        </authorList>
    </citation>
    <scope>NUCLEOTIDE SEQUENCE [LARGE SCALE GENOMIC DNA]</scope>
    <source>
        <strain evidence="5">FDAARGOS_285</strain>
    </source>
</reference>
<dbReference type="InterPro" id="IPR003812">
    <property type="entry name" value="Fido"/>
</dbReference>
<accession>A0AAI8DI22</accession>
<dbReference type="KEGG" id="sscu:CEP64_07015"/>
<dbReference type="PANTHER" id="PTHR13504:SF40">
    <property type="entry name" value="FIDO DOMAIN-CONTAINING PROTEIN"/>
    <property type="match status" value="1"/>
</dbReference>
<evidence type="ECO:0000259" key="3">
    <source>
        <dbReference type="PROSITE" id="PS51459"/>
    </source>
</evidence>
<dbReference type="AlphaFoldDB" id="A0AAI8DI22"/>
<evidence type="ECO:0000256" key="2">
    <source>
        <dbReference type="PIRSR" id="PIRSR640198-2"/>
    </source>
</evidence>
<evidence type="ECO:0000313" key="5">
    <source>
        <dbReference type="Proteomes" id="UP000197058"/>
    </source>
</evidence>
<evidence type="ECO:0000313" key="4">
    <source>
        <dbReference type="EMBL" id="ASE34340.1"/>
    </source>
</evidence>
<name>A0AAI8DI22_MAMSC</name>
<feature type="binding site" evidence="2">
    <location>
        <begin position="239"/>
        <end position="246"/>
    </location>
    <ligand>
        <name>ATP</name>
        <dbReference type="ChEBI" id="CHEBI:30616"/>
    </ligand>
</feature>
<keyword evidence="2" id="KW-0067">ATP-binding</keyword>
<evidence type="ECO:0000256" key="1">
    <source>
        <dbReference type="PIRSR" id="PIRSR640198-1"/>
    </source>
</evidence>
<dbReference type="SUPFAM" id="SSF140931">
    <property type="entry name" value="Fic-like"/>
    <property type="match status" value="1"/>
</dbReference>
<protein>
    <submittedName>
        <fullName evidence="4">Fic family protein</fullName>
    </submittedName>
</protein>
<dbReference type="Gene3D" id="1.10.3290.10">
    <property type="entry name" value="Fido-like domain"/>
    <property type="match status" value="1"/>
</dbReference>
<feature type="active site" evidence="1">
    <location>
        <position position="235"/>
    </location>
</feature>